<feature type="active site" evidence="13">
    <location>
        <position position="422"/>
    </location>
</feature>
<keyword evidence="8 13" id="KW-0862">Zinc</keyword>
<dbReference type="Gene3D" id="1.20.58.760">
    <property type="entry name" value="Peptidase M41"/>
    <property type="match status" value="1"/>
</dbReference>
<feature type="region of interest" description="Disordered" evidence="15">
    <location>
        <begin position="595"/>
        <end position="632"/>
    </location>
</feature>
<keyword evidence="5 13" id="KW-0479">Metal-binding</keyword>
<comment type="function">
    <text evidence="13">Acts as a processive, ATP-dependent zinc metallopeptidase for both cytoplasmic and membrane proteins. Plays a role in the quality control of integral membrane proteins.</text>
</comment>
<dbReference type="Gene3D" id="1.10.8.60">
    <property type="match status" value="1"/>
</dbReference>
<dbReference type="Pfam" id="PF06480">
    <property type="entry name" value="FtsH_ext"/>
    <property type="match status" value="1"/>
</dbReference>
<name>A0ABT6VQ53_9GAMM</name>
<dbReference type="EC" id="3.4.24.-" evidence="13"/>
<dbReference type="RefSeq" id="WP_282722834.1">
    <property type="nucleotide sequence ID" value="NZ_JASCQO010000043.1"/>
</dbReference>
<evidence type="ECO:0000256" key="11">
    <source>
        <dbReference type="ARBA" id="ARBA00023049"/>
    </source>
</evidence>
<feature type="binding site" evidence="13">
    <location>
        <begin position="197"/>
        <end position="204"/>
    </location>
    <ligand>
        <name>ATP</name>
        <dbReference type="ChEBI" id="CHEBI:30616"/>
    </ligand>
</feature>
<keyword evidence="4 13" id="KW-0812">Transmembrane</keyword>
<dbReference type="InterPro" id="IPR000642">
    <property type="entry name" value="Peptidase_M41"/>
</dbReference>
<dbReference type="EMBL" id="JASCQO010000043">
    <property type="protein sequence ID" value="MDI5935387.1"/>
    <property type="molecule type" value="Genomic_DNA"/>
</dbReference>
<keyword evidence="10 13" id="KW-1133">Transmembrane helix</keyword>
<comment type="subcellular location">
    <subcellularLocation>
        <location evidence="13">Cell membrane</location>
        <topology evidence="13">Multi-pass membrane protein</topology>
        <orientation evidence="13">Cytoplasmic side</orientation>
    </subcellularLocation>
    <subcellularLocation>
        <location evidence="1">Membrane</location>
    </subcellularLocation>
</comment>
<feature type="transmembrane region" description="Helical" evidence="13">
    <location>
        <begin position="106"/>
        <end position="124"/>
    </location>
</feature>
<feature type="compositionally biased region" description="Basic and acidic residues" evidence="15">
    <location>
        <begin position="610"/>
        <end position="621"/>
    </location>
</feature>
<evidence type="ECO:0000313" key="17">
    <source>
        <dbReference type="EMBL" id="MDI5935387.1"/>
    </source>
</evidence>
<evidence type="ECO:0000259" key="16">
    <source>
        <dbReference type="SMART" id="SM00382"/>
    </source>
</evidence>
<comment type="similarity">
    <text evidence="14">Belongs to the AAA ATPase family.</text>
</comment>
<feature type="domain" description="AAA+ ATPase" evidence="16">
    <location>
        <begin position="189"/>
        <end position="329"/>
    </location>
</feature>
<evidence type="ECO:0000256" key="12">
    <source>
        <dbReference type="ARBA" id="ARBA00023136"/>
    </source>
</evidence>
<dbReference type="InterPro" id="IPR005936">
    <property type="entry name" value="FtsH"/>
</dbReference>
<evidence type="ECO:0000256" key="6">
    <source>
        <dbReference type="ARBA" id="ARBA00022741"/>
    </source>
</evidence>
<keyword evidence="6 13" id="KW-0547">Nucleotide-binding</keyword>
<evidence type="ECO:0000256" key="9">
    <source>
        <dbReference type="ARBA" id="ARBA00022840"/>
    </source>
</evidence>
<keyword evidence="13" id="KW-1003">Cell membrane</keyword>
<dbReference type="SUPFAM" id="SSF52540">
    <property type="entry name" value="P-loop containing nucleoside triphosphate hydrolases"/>
    <property type="match status" value="1"/>
</dbReference>
<dbReference type="InterPro" id="IPR003959">
    <property type="entry name" value="ATPase_AAA_core"/>
</dbReference>
<evidence type="ECO:0000256" key="4">
    <source>
        <dbReference type="ARBA" id="ARBA00022692"/>
    </source>
</evidence>
<keyword evidence="9 13" id="KW-0067">ATP-binding</keyword>
<dbReference type="PROSITE" id="PS00674">
    <property type="entry name" value="AAA"/>
    <property type="match status" value="1"/>
</dbReference>
<proteinExistence type="inferred from homology"/>
<comment type="similarity">
    <text evidence="2 13">In the C-terminal section; belongs to the peptidase M41 family.</text>
</comment>
<comment type="caution">
    <text evidence="17">The sequence shown here is derived from an EMBL/GenBank/DDBJ whole genome shotgun (WGS) entry which is preliminary data.</text>
</comment>
<evidence type="ECO:0000256" key="14">
    <source>
        <dbReference type="RuleBase" id="RU003651"/>
    </source>
</evidence>
<dbReference type="Pfam" id="PF00004">
    <property type="entry name" value="AAA"/>
    <property type="match status" value="1"/>
</dbReference>
<keyword evidence="3 13" id="KW-0645">Protease</keyword>
<dbReference type="InterPro" id="IPR037219">
    <property type="entry name" value="Peptidase_M41-like"/>
</dbReference>
<dbReference type="Proteomes" id="UP001244242">
    <property type="component" value="Unassembled WGS sequence"/>
</dbReference>
<dbReference type="PANTHER" id="PTHR23076:SF113">
    <property type="entry name" value="ATP-DEPENDENT ZINC METALLOPROTEASE FTSH 1, CHLOROPLASTIC-RELATED"/>
    <property type="match status" value="1"/>
</dbReference>
<keyword evidence="18" id="KW-1185">Reference proteome</keyword>
<dbReference type="InterPro" id="IPR011546">
    <property type="entry name" value="Pept_M41_FtsH_extracell"/>
</dbReference>
<dbReference type="Gene3D" id="3.30.720.210">
    <property type="match status" value="1"/>
</dbReference>
<dbReference type="PANTHER" id="PTHR23076">
    <property type="entry name" value="METALLOPROTEASE M41 FTSH"/>
    <property type="match status" value="1"/>
</dbReference>
<dbReference type="CDD" id="cd19501">
    <property type="entry name" value="RecA-like_FtsH"/>
    <property type="match status" value="1"/>
</dbReference>
<dbReference type="HAMAP" id="MF_01458">
    <property type="entry name" value="FtsH"/>
    <property type="match status" value="1"/>
</dbReference>
<evidence type="ECO:0000256" key="15">
    <source>
        <dbReference type="SAM" id="MobiDB-lite"/>
    </source>
</evidence>
<evidence type="ECO:0000256" key="10">
    <source>
        <dbReference type="ARBA" id="ARBA00022989"/>
    </source>
</evidence>
<evidence type="ECO:0000256" key="13">
    <source>
        <dbReference type="HAMAP-Rule" id="MF_01458"/>
    </source>
</evidence>
<gene>
    <name evidence="13 17" type="primary">ftsH</name>
    <name evidence="17" type="ORF">QLQ84_16445</name>
</gene>
<feature type="transmembrane region" description="Helical" evidence="13">
    <location>
        <begin position="7"/>
        <end position="26"/>
    </location>
</feature>
<dbReference type="InterPro" id="IPR003593">
    <property type="entry name" value="AAA+_ATPase"/>
</dbReference>
<dbReference type="Gene3D" id="3.40.50.300">
    <property type="entry name" value="P-loop containing nucleotide triphosphate hydrolases"/>
    <property type="match status" value="1"/>
</dbReference>
<comment type="subunit">
    <text evidence="13">Homohexamer.</text>
</comment>
<dbReference type="InterPro" id="IPR027417">
    <property type="entry name" value="P-loop_NTPase"/>
</dbReference>
<accession>A0ABT6VQ53</accession>
<evidence type="ECO:0000256" key="1">
    <source>
        <dbReference type="ARBA" id="ARBA00004370"/>
    </source>
</evidence>
<evidence type="ECO:0000256" key="5">
    <source>
        <dbReference type="ARBA" id="ARBA00022723"/>
    </source>
</evidence>
<dbReference type="SMART" id="SM00382">
    <property type="entry name" value="AAA"/>
    <property type="match status" value="1"/>
</dbReference>
<keyword evidence="11 13" id="KW-0482">Metalloprotease</keyword>
<dbReference type="InterPro" id="IPR003960">
    <property type="entry name" value="ATPase_AAA_CS"/>
</dbReference>
<evidence type="ECO:0000313" key="18">
    <source>
        <dbReference type="Proteomes" id="UP001244242"/>
    </source>
</evidence>
<protein>
    <recommendedName>
        <fullName evidence="13">ATP-dependent zinc metalloprotease FtsH</fullName>
        <ecNumber evidence="13">3.4.24.-</ecNumber>
    </recommendedName>
</protein>
<dbReference type="Pfam" id="PF01434">
    <property type="entry name" value="Peptidase_M41"/>
    <property type="match status" value="1"/>
</dbReference>
<evidence type="ECO:0000256" key="2">
    <source>
        <dbReference type="ARBA" id="ARBA00010044"/>
    </source>
</evidence>
<feature type="binding site" evidence="13">
    <location>
        <position position="421"/>
    </location>
    <ligand>
        <name>Zn(2+)</name>
        <dbReference type="ChEBI" id="CHEBI:29105"/>
        <note>catalytic</note>
    </ligand>
</feature>
<dbReference type="GO" id="GO:0008237">
    <property type="term" value="F:metallopeptidase activity"/>
    <property type="evidence" value="ECO:0007669"/>
    <property type="project" value="UniProtKB-KW"/>
</dbReference>
<dbReference type="NCBIfam" id="TIGR01241">
    <property type="entry name" value="FtsH_fam"/>
    <property type="match status" value="1"/>
</dbReference>
<organism evidence="17 18">
    <name type="scientific">Halomonas kalidii</name>
    <dbReference type="NCBI Taxonomy" id="3043293"/>
    <lineage>
        <taxon>Bacteria</taxon>
        <taxon>Pseudomonadati</taxon>
        <taxon>Pseudomonadota</taxon>
        <taxon>Gammaproteobacteria</taxon>
        <taxon>Oceanospirillales</taxon>
        <taxon>Halomonadaceae</taxon>
        <taxon>Halomonas</taxon>
    </lineage>
</organism>
<keyword evidence="7 13" id="KW-0378">Hydrolase</keyword>
<sequence>MDKKHQINIYYIFAAIIFFLLLQNLFRNVQTVEPIPYSEFTRLLEAGQIAEVEVGPDRITGTFTSPQPDGRTAFSTQRIEPALAEELSRHGIVFDGTRENPFLTTLLSWVLPLLLIFVLWSFIIRRLTGSQGLGGMTTLGKSKARIYVETSTKVTFDDVAGVDEAKEELKEVVAFLRDPERYGRLGAHVPKGILLVGPPGTGKTLLARAVAGEAGVPFFSISGSEFVEMFVGVGAARVRDLFEQASKTTPCIIFIDELDALGRARGAGIPGGGHDEKEQTLNQLLAELDGFDPSSGIVLLAATNRPEILDPALLRAGRFDRQVLVDRPERLGRLAILRVHIGRIHKLSPDVDLDHLASLTPGFTGADLANLVNEAALLATRRDGEAVTMADFTNAIERIVAGLEKKSRLLNVHERDVVAHHEMGHALVAASLPGMDPVHKVSIIPRGVGALGYTIQRPTEDRFLQTASDLKQRMAVLMGGRAAERLIFDEVSTGAADDLAKVTEIARQMATRFGMADDAGQVVYEEERQAFLGDIYGTSQPREYSEETAREIDLAVRQLVDEAYARATEILTGRRADLLTGAALLLERETLTAAEFPPMLPQGPRQDAPLQERRLDTHADRTTTGPSDEAAD</sequence>
<comment type="similarity">
    <text evidence="13">In the central section; belongs to the AAA ATPase family.</text>
</comment>
<feature type="binding site" evidence="13">
    <location>
        <position position="498"/>
    </location>
    <ligand>
        <name>Zn(2+)</name>
        <dbReference type="ChEBI" id="CHEBI:29105"/>
        <note>catalytic</note>
    </ligand>
</feature>
<dbReference type="Pfam" id="PF17862">
    <property type="entry name" value="AAA_lid_3"/>
    <property type="match status" value="1"/>
</dbReference>
<evidence type="ECO:0000256" key="8">
    <source>
        <dbReference type="ARBA" id="ARBA00022833"/>
    </source>
</evidence>
<dbReference type="InterPro" id="IPR041569">
    <property type="entry name" value="AAA_lid_3"/>
</dbReference>
<evidence type="ECO:0000256" key="3">
    <source>
        <dbReference type="ARBA" id="ARBA00022670"/>
    </source>
</evidence>
<comment type="cofactor">
    <cofactor evidence="13">
        <name>Zn(2+)</name>
        <dbReference type="ChEBI" id="CHEBI:29105"/>
    </cofactor>
    <text evidence="13">Binds 1 zinc ion per subunit.</text>
</comment>
<evidence type="ECO:0000256" key="7">
    <source>
        <dbReference type="ARBA" id="ARBA00022801"/>
    </source>
</evidence>
<reference evidence="17 18" key="1">
    <citation type="submission" date="2023-04" db="EMBL/GenBank/DDBJ databases">
        <title>Halomonas strains isolated from rhizosphere soil.</title>
        <authorList>
            <person name="Xu L."/>
            <person name="Sun J.-Q."/>
        </authorList>
    </citation>
    <scope>NUCLEOTIDE SEQUENCE [LARGE SCALE GENOMIC DNA]</scope>
    <source>
        <strain evidence="17 18">LN1S58</strain>
    </source>
</reference>
<dbReference type="SUPFAM" id="SSF140990">
    <property type="entry name" value="FtsH protease domain-like"/>
    <property type="match status" value="1"/>
</dbReference>
<keyword evidence="12 13" id="KW-0472">Membrane</keyword>
<feature type="binding site" evidence="13">
    <location>
        <position position="425"/>
    </location>
    <ligand>
        <name>Zn(2+)</name>
        <dbReference type="ChEBI" id="CHEBI:29105"/>
        <note>catalytic</note>
    </ligand>
</feature>